<feature type="compositionally biased region" description="Low complexity" evidence="1">
    <location>
        <begin position="1"/>
        <end position="16"/>
    </location>
</feature>
<protein>
    <recommendedName>
        <fullName evidence="4">RNase H type-1 domain-containing protein</fullName>
    </recommendedName>
</protein>
<keyword evidence="3" id="KW-1185">Reference proteome</keyword>
<organism evidence="2 3">
    <name type="scientific">Gossypium trilobum</name>
    <dbReference type="NCBI Taxonomy" id="34281"/>
    <lineage>
        <taxon>Eukaryota</taxon>
        <taxon>Viridiplantae</taxon>
        <taxon>Streptophyta</taxon>
        <taxon>Embryophyta</taxon>
        <taxon>Tracheophyta</taxon>
        <taxon>Spermatophyta</taxon>
        <taxon>Magnoliopsida</taxon>
        <taxon>eudicotyledons</taxon>
        <taxon>Gunneridae</taxon>
        <taxon>Pentapetalae</taxon>
        <taxon>rosids</taxon>
        <taxon>malvids</taxon>
        <taxon>Malvales</taxon>
        <taxon>Malvaceae</taxon>
        <taxon>Malvoideae</taxon>
        <taxon>Gossypium</taxon>
    </lineage>
</organism>
<name>A0A7J9F9Q4_9ROSI</name>
<dbReference type="GO" id="GO:0003676">
    <property type="term" value="F:nucleic acid binding"/>
    <property type="evidence" value="ECO:0007669"/>
    <property type="project" value="InterPro"/>
</dbReference>
<dbReference type="InterPro" id="IPR012337">
    <property type="entry name" value="RNaseH-like_sf"/>
</dbReference>
<feature type="compositionally biased region" description="Basic residues" evidence="1">
    <location>
        <begin position="21"/>
        <end position="32"/>
    </location>
</feature>
<feature type="region of interest" description="Disordered" evidence="1">
    <location>
        <begin position="1"/>
        <end position="34"/>
    </location>
</feature>
<evidence type="ECO:0008006" key="4">
    <source>
        <dbReference type="Google" id="ProtNLM"/>
    </source>
</evidence>
<dbReference type="EMBL" id="JABEZW010000012">
    <property type="protein sequence ID" value="MBA0782049.1"/>
    <property type="molecule type" value="Genomic_DNA"/>
</dbReference>
<comment type="caution">
    <text evidence="2">The sequence shown here is derived from an EMBL/GenBank/DDBJ whole genome shotgun (WGS) entry which is preliminary data.</text>
</comment>
<proteinExistence type="predicted"/>
<reference evidence="2 3" key="1">
    <citation type="journal article" date="2019" name="Genome Biol. Evol.">
        <title>Insights into the evolution of the New World diploid cottons (Gossypium, subgenus Houzingenia) based on genome sequencing.</title>
        <authorList>
            <person name="Grover C.E."/>
            <person name="Arick M.A. 2nd"/>
            <person name="Thrash A."/>
            <person name="Conover J.L."/>
            <person name="Sanders W.S."/>
            <person name="Peterson D.G."/>
            <person name="Frelichowski J.E."/>
            <person name="Scheffler J.A."/>
            <person name="Scheffler B.E."/>
            <person name="Wendel J.F."/>
        </authorList>
    </citation>
    <scope>NUCLEOTIDE SEQUENCE [LARGE SCALE GENOMIC DNA]</scope>
    <source>
        <strain evidence="2">8</strain>
        <tissue evidence="2">Leaf</tissue>
    </source>
</reference>
<sequence length="231" mass="25426">VLPSKAPTTPNTTKATLASHHNNHRHPHHRLPYKAAANGGSTAPVAKAKADAATACTRLVLKCLLFKLAETVVDFVLCFLRMVSVVKASKEGGMVLESQWWVNPRLCLPCSGYSAPGVVLNGLLLQWVCLNLMLIERHIGNRGLLVVMEFYVTTGEILALFSGLLGSLDSNEAELRSIIKALQVVIDSRWSAAYRFIIESDSQAAISWCCSSTDRLWKYWDLLKLVDCLCT</sequence>
<evidence type="ECO:0000313" key="3">
    <source>
        <dbReference type="Proteomes" id="UP000593568"/>
    </source>
</evidence>
<dbReference type="InterPro" id="IPR036397">
    <property type="entry name" value="RNaseH_sf"/>
</dbReference>
<dbReference type="Gene3D" id="3.30.420.10">
    <property type="entry name" value="Ribonuclease H-like superfamily/Ribonuclease H"/>
    <property type="match status" value="1"/>
</dbReference>
<dbReference type="AlphaFoldDB" id="A0A7J9F9Q4"/>
<accession>A0A7J9F9Q4</accession>
<gene>
    <name evidence="2" type="ORF">Gotri_002918</name>
</gene>
<dbReference type="Proteomes" id="UP000593568">
    <property type="component" value="Unassembled WGS sequence"/>
</dbReference>
<evidence type="ECO:0000256" key="1">
    <source>
        <dbReference type="SAM" id="MobiDB-lite"/>
    </source>
</evidence>
<feature type="non-terminal residue" evidence="2">
    <location>
        <position position="231"/>
    </location>
</feature>
<dbReference type="SUPFAM" id="SSF53098">
    <property type="entry name" value="Ribonuclease H-like"/>
    <property type="match status" value="1"/>
</dbReference>
<evidence type="ECO:0000313" key="2">
    <source>
        <dbReference type="EMBL" id="MBA0782049.1"/>
    </source>
</evidence>